<reference evidence="3 4" key="1">
    <citation type="submission" date="2020-08" db="EMBL/GenBank/DDBJ databases">
        <title>Genomic Encyclopedia of Type Strains, Phase III (KMG-III): the genomes of soil and plant-associated and newly described type strains.</title>
        <authorList>
            <person name="Whitman W."/>
        </authorList>
    </citation>
    <scope>NUCLEOTIDE SEQUENCE [LARGE SCALE GENOMIC DNA]</scope>
    <source>
        <strain evidence="3 4">CECT 7247</strain>
    </source>
</reference>
<dbReference type="SUPFAM" id="SSF141072">
    <property type="entry name" value="CalX-like"/>
    <property type="match status" value="1"/>
</dbReference>
<dbReference type="Gene3D" id="2.60.120.200">
    <property type="match status" value="1"/>
</dbReference>
<dbReference type="RefSeq" id="WP_184294427.1">
    <property type="nucleotide sequence ID" value="NZ_JACHXO010000002.1"/>
</dbReference>
<evidence type="ECO:0000313" key="3">
    <source>
        <dbReference type="EMBL" id="MBB3194428.1"/>
    </source>
</evidence>
<feature type="region of interest" description="Disordered" evidence="1">
    <location>
        <begin position="99"/>
        <end position="252"/>
    </location>
</feature>
<dbReference type="Gene3D" id="2.150.10.10">
    <property type="entry name" value="Serralysin-like metalloprotease, C-terminal"/>
    <property type="match status" value="1"/>
</dbReference>
<feature type="domain" description="Bacterial Ig-like" evidence="2">
    <location>
        <begin position="436"/>
        <end position="521"/>
    </location>
</feature>
<dbReference type="InterPro" id="IPR036278">
    <property type="entry name" value="Sialidase_sf"/>
</dbReference>
<dbReference type="InterPro" id="IPR044016">
    <property type="entry name" value="Big_13"/>
</dbReference>
<proteinExistence type="predicted"/>
<protein>
    <recommendedName>
        <fullName evidence="2">Bacterial Ig-like domain-containing protein</fullName>
    </recommendedName>
</protein>
<feature type="compositionally biased region" description="Low complexity" evidence="1">
    <location>
        <begin position="24"/>
        <end position="56"/>
    </location>
</feature>
<dbReference type="InterPro" id="IPR019960">
    <property type="entry name" value="T1SS_VCA0849"/>
</dbReference>
<dbReference type="Pfam" id="PF19077">
    <property type="entry name" value="Big_13"/>
    <property type="match status" value="2"/>
</dbReference>
<dbReference type="PANTHER" id="PTHR34677:SF3">
    <property type="entry name" value="BACTERIAL IG-LIKE DOMAIN-CONTAINING PROTEIN"/>
    <property type="match status" value="1"/>
</dbReference>
<dbReference type="EMBL" id="JACHXO010000002">
    <property type="protein sequence ID" value="MBB3194428.1"/>
    <property type="molecule type" value="Genomic_DNA"/>
</dbReference>
<feature type="compositionally biased region" description="Acidic residues" evidence="1">
    <location>
        <begin position="63"/>
        <end position="73"/>
    </location>
</feature>
<evidence type="ECO:0000313" key="4">
    <source>
        <dbReference type="Proteomes" id="UP000574369"/>
    </source>
</evidence>
<comment type="caution">
    <text evidence="3">The sequence shown here is derived from an EMBL/GenBank/DDBJ whole genome shotgun (WGS) entry which is preliminary data.</text>
</comment>
<accession>A0ABR6GTE0</accession>
<name>A0ABR6GTE0_9BURK</name>
<dbReference type="Proteomes" id="UP000574369">
    <property type="component" value="Unassembled WGS sequence"/>
</dbReference>
<sequence>MSRRPADDEDEGTGSLASVPPETDAGLADEAASAAVDGGAPAAEATGEADAASTEALQTLDDGGPEEEEDDDAAAFWLLGGSGSALGLLGLGAAAGLVAAAGGSGGGRDDRQPPAGADASDTSGASGVPGASGASTSEGLDGSSDPASSSDAAGPSDSASSSDAAAPSDAAGSSEADAPSDSGIASDAGDASGSSGASSSDASEAPDPSEVSDPSATPPDPAPPSDETQAGDATDEMPDLTTPVAPPPTPAPTLVLVSDTGDSSIDRITSDGTLRVEGVVPGHRWEFSLDGGQTWVTGTDGEIPGTCFSDSGSHTVLVRQSDDAGSASEIGEFAFFLDREVAVPVLSLPGTPVSVGDTWVTSSPQALVSGLEEGATWEYSIDGGLSWKIGTGGAVDLSDLQEGPTEVWVRQTDIAGNVSAIGQLGFVLDTSAAAPELSLMVDSGVSATDGVTSDGRVAIQGLEDGATWHYSIDGGNTWQVGTGTSLDLSGLPDGDVQLLVRQTDLAGNVSSASQLDVVLDTSAAPPSPTLTLDTGASAADRVTRDASITVQGLEDGALWDYSVDGGTTWLAGSGTTLDLSAVPDGEVQLLVRQTDVAGNASEAASLDFVLDTTVTAPALLLLQDTGTSASDGITRDGRVQILDLETGATWDYSLDGGLTWTAGSGTILDLADITSGPIQLLVRQTDIAGNVSGVTSLDLVLDTTSDAPTLTLHTDTGSDATDLITQVGQIQIEGLETDATWDYSTDGGVTWLPGTGTSLDLSAMPDGNVQLLVRQTDVSGNSSAMAQLDFVIDTAVSVPSVTLAEDSGASATDHVTRNGLLEINDLEPGATWAFSLDDGLTWTQGEGSSLDLAAVAGAGHHTVQIRQSDRAGNISEITRIDLTVLLDAPTIDLLTDAGLQDETRVVVGINAAQQGVSLVSTTAELSTAELRTLYIRIDAGFAADDQFSFHDGPVLDRDLSATDLTLLDIPGLDLRYDATTRLLVIQKSDGTTLTGMEASTLANALRLTSLGTVPTSGERTVSIWGEDLAGNVGAPSTVRVTIDIRAPSLDLNGALDGVEPLTHVGSLATPVRVFAEDLTITHDNPDARYSLISVRGFGGGTSVDDQLCSQTALGLITLEDGLQWQLGETVWTVTRVSTRYSFTTADGSLASQEAVTALLESLRLMNDSVDPGQGERRFTVVLTDEVGNSGRAEGSVVLDHIAPIVDLNGLADGLDHATQVAAGVSWMLPVFNPATASLTDDSPITLLTLTFSSALSNAFQTAAGQQERIGLSDGDDTDGMADALVLGLGGTLINDRLIPGRTITLTLSADAAQPTLVISADAPLTAEQASQLLQWLRFEGDANAALGGRTVAVTATDVAGNTSATPTLSQIQVLPEGTPMVFLHPDSDSGTYHSDSITRLDGSAAAPLRLRGAGRPGATLLVYLDADRDGVGTLAEQVGTVVCDAQGRWELQLPANALADGSYQFIAVDAVAGLTSPALTMTVDTRPPASAYDMGASVALSPVLFGVSDAFERVLVEIDTDNNLLNGYELRYETRSDAAGQWQIDTRFATPVWGSFESFRDGATVNTRVTTFDMAGNTTVREDSAPAIASVFNLSDAQVVEGVDGTRELVFMVSRSGDLSSEGSVDWSLDLLRSSATNNPNGLLSDLDFSGAASGRVQFAAGETQQLVRFTVAGDYYREVNERLMVHLEDAQGGTIGDGLGIGTIYEVDIDRMQAAYSMRNLNPNLNTASIRVRRSSDDQEMDIGFDANGLLDRTALLNFVGRGSTDRGFVTTWYDQSGHGRDMVQSVASKQGVVVDGGVVVTRADGTVGISFNSRNGTSDDFMMANGLAGKDWTSALIYAKVQSEGSRDGSLFNLGTSQSGRLSAHYPEGSRGYVFDVNNYDATGRLSRAVSGGNSALVGLANDIVFEAHSGNTTAGTASLNYTDSAQAIYENGVRVTSDSTLAATFPTSTQWRLAMHGTDSAYYQQVIYNEFMVYLDTANSTPEMQSLLGTANDDVLTYSGERSLLRIDGMAGHDTLYLSGATDIDFGQFSGGVRGLAQVWMDNDRANTLTLTTATLAANGSMPLTVVMGEGDSVVLNGQRFDYDEDRLQTLVIGQDRDEVLFSTNRNDVMRGGAGADTFTWRAEQGGVDTVLDFSDAQGDRLDLSLLLQRMTAGREDLYLNRQLDANGQVMLLVDRDGRGHFQAPDLVILLGSAHPADSISIVTQYGVATL</sequence>
<dbReference type="InterPro" id="IPR038081">
    <property type="entry name" value="CalX-like_sf"/>
</dbReference>
<organism evidence="3 4">
    <name type="scientific">Roseateles terrae</name>
    <dbReference type="NCBI Taxonomy" id="431060"/>
    <lineage>
        <taxon>Bacteria</taxon>
        <taxon>Pseudomonadati</taxon>
        <taxon>Pseudomonadota</taxon>
        <taxon>Betaproteobacteria</taxon>
        <taxon>Burkholderiales</taxon>
        <taxon>Sphaerotilaceae</taxon>
        <taxon>Roseateles</taxon>
    </lineage>
</organism>
<dbReference type="Gene3D" id="2.60.40.2030">
    <property type="match status" value="1"/>
</dbReference>
<feature type="compositionally biased region" description="Low complexity" evidence="1">
    <location>
        <begin position="115"/>
        <end position="215"/>
    </location>
</feature>
<keyword evidence="4" id="KW-1185">Reference proteome</keyword>
<gene>
    <name evidence="3" type="ORF">FHS28_001813</name>
</gene>
<feature type="domain" description="Bacterial Ig-like" evidence="2">
    <location>
        <begin position="532"/>
        <end position="612"/>
    </location>
</feature>
<dbReference type="SUPFAM" id="SSF51120">
    <property type="entry name" value="beta-Roll"/>
    <property type="match status" value="1"/>
</dbReference>
<dbReference type="PANTHER" id="PTHR34677">
    <property type="match status" value="1"/>
</dbReference>
<dbReference type="SUPFAM" id="SSF50939">
    <property type="entry name" value="Sialidases"/>
    <property type="match status" value="1"/>
</dbReference>
<dbReference type="SUPFAM" id="SSF110296">
    <property type="entry name" value="Oligoxyloglucan reducing end-specific cellobiohydrolase"/>
    <property type="match status" value="1"/>
</dbReference>
<dbReference type="InterPro" id="IPR013783">
    <property type="entry name" value="Ig-like_fold"/>
</dbReference>
<evidence type="ECO:0000256" key="1">
    <source>
        <dbReference type="SAM" id="MobiDB-lite"/>
    </source>
</evidence>
<evidence type="ECO:0000259" key="2">
    <source>
        <dbReference type="Pfam" id="PF19077"/>
    </source>
</evidence>
<dbReference type="NCBIfam" id="TIGR03661">
    <property type="entry name" value="T1SS_VCA0849"/>
    <property type="match status" value="1"/>
</dbReference>
<dbReference type="Gene3D" id="2.60.40.10">
    <property type="entry name" value="Immunoglobulins"/>
    <property type="match status" value="6"/>
</dbReference>
<feature type="region of interest" description="Disordered" evidence="1">
    <location>
        <begin position="1"/>
        <end position="73"/>
    </location>
</feature>
<dbReference type="InterPro" id="IPR011049">
    <property type="entry name" value="Serralysin-like_metalloprot_C"/>
</dbReference>